<accession>A0ACD1IJH1</accession>
<dbReference type="Proteomes" id="UP000249748">
    <property type="component" value="Unassembled WGS sequence"/>
</dbReference>
<keyword evidence="2" id="KW-1185">Reference proteome</keyword>
<evidence type="ECO:0000313" key="2">
    <source>
        <dbReference type="Proteomes" id="UP000249748"/>
    </source>
</evidence>
<gene>
    <name evidence="1" type="ORF">BO79DRAFT_143257</name>
</gene>
<protein>
    <submittedName>
        <fullName evidence="1">Uncharacterized protein</fullName>
    </submittedName>
</protein>
<sequence>MIISHEQTFSPVVILTAFETEEQAIEKANNSIHVLRCSIFLQNTERAHGLARKLRSGTV</sequence>
<proteinExistence type="predicted"/>
<dbReference type="EMBL" id="KZ824544">
    <property type="protein sequence ID" value="RAK90431.1"/>
    <property type="molecule type" value="Genomic_DNA"/>
</dbReference>
<organism evidence="1 2">
    <name type="scientific">Aspergillus costaricaensis CBS 115574</name>
    <dbReference type="NCBI Taxonomy" id="1448317"/>
    <lineage>
        <taxon>Eukaryota</taxon>
        <taxon>Fungi</taxon>
        <taxon>Dikarya</taxon>
        <taxon>Ascomycota</taxon>
        <taxon>Pezizomycotina</taxon>
        <taxon>Eurotiomycetes</taxon>
        <taxon>Eurotiomycetidae</taxon>
        <taxon>Eurotiales</taxon>
        <taxon>Aspergillaceae</taxon>
        <taxon>Aspergillus</taxon>
        <taxon>Aspergillus subgen. Circumdati</taxon>
    </lineage>
</organism>
<reference evidence="1" key="1">
    <citation type="submission" date="2018-02" db="EMBL/GenBank/DDBJ databases">
        <title>The genomes of Aspergillus section Nigri reveals drivers in fungal speciation.</title>
        <authorList>
            <consortium name="DOE Joint Genome Institute"/>
            <person name="Vesth T.C."/>
            <person name="Nybo J."/>
            <person name="Theobald S."/>
            <person name="Brandl J."/>
            <person name="Frisvad J.C."/>
            <person name="Nielsen K.F."/>
            <person name="Lyhne E.K."/>
            <person name="Kogle M.E."/>
            <person name="Kuo A."/>
            <person name="Riley R."/>
            <person name="Clum A."/>
            <person name="Nolan M."/>
            <person name="Lipzen A."/>
            <person name="Salamov A."/>
            <person name="Henrissat B."/>
            <person name="Wiebenga A."/>
            <person name="De vries R.P."/>
            <person name="Grigoriev I.V."/>
            <person name="Mortensen U.H."/>
            <person name="Andersen M.R."/>
            <person name="Baker S.E."/>
        </authorList>
    </citation>
    <scope>NUCLEOTIDE SEQUENCE</scope>
    <source>
        <strain evidence="1">CBS 115574</strain>
    </source>
</reference>
<name>A0ACD1IJH1_9EURO</name>
<evidence type="ECO:0000313" key="1">
    <source>
        <dbReference type="EMBL" id="RAK90431.1"/>
    </source>
</evidence>